<proteinExistence type="predicted"/>
<dbReference type="PROSITE" id="PS50850">
    <property type="entry name" value="MFS"/>
    <property type="match status" value="1"/>
</dbReference>
<evidence type="ECO:0000256" key="4">
    <source>
        <dbReference type="ARBA" id="ARBA00023136"/>
    </source>
</evidence>
<feature type="domain" description="Major facilitator superfamily (MFS) profile" evidence="7">
    <location>
        <begin position="1"/>
        <end position="469"/>
    </location>
</feature>
<dbReference type="PANTHER" id="PTHR42718">
    <property type="entry name" value="MAJOR FACILITATOR SUPERFAMILY MULTIDRUG TRANSPORTER MFSC"/>
    <property type="match status" value="1"/>
</dbReference>
<keyword evidence="2 6" id="KW-0812">Transmembrane</keyword>
<feature type="transmembrane region" description="Helical" evidence="6">
    <location>
        <begin position="69"/>
        <end position="87"/>
    </location>
</feature>
<evidence type="ECO:0000256" key="1">
    <source>
        <dbReference type="ARBA" id="ARBA00004141"/>
    </source>
</evidence>
<dbReference type="AlphaFoldDB" id="A0A5M3N5I5"/>
<name>A0A5M3N5I5_CONPW</name>
<protein>
    <submittedName>
        <fullName evidence="8">MFS general substrate transporter</fullName>
    </submittedName>
</protein>
<evidence type="ECO:0000256" key="3">
    <source>
        <dbReference type="ARBA" id="ARBA00022989"/>
    </source>
</evidence>
<dbReference type="InterPro" id="IPR036259">
    <property type="entry name" value="MFS_trans_sf"/>
</dbReference>
<evidence type="ECO:0000313" key="8">
    <source>
        <dbReference type="EMBL" id="EIW86181.1"/>
    </source>
</evidence>
<keyword evidence="4 6" id="KW-0472">Membrane</keyword>
<keyword evidence="3 6" id="KW-1133">Transmembrane helix</keyword>
<evidence type="ECO:0000259" key="7">
    <source>
        <dbReference type="PROSITE" id="PS50850"/>
    </source>
</evidence>
<comment type="subcellular location">
    <subcellularLocation>
        <location evidence="1">Membrane</location>
        <topology evidence="1">Multi-pass membrane protein</topology>
    </subcellularLocation>
</comment>
<keyword evidence="9" id="KW-1185">Reference proteome</keyword>
<feature type="transmembrane region" description="Helical" evidence="6">
    <location>
        <begin position="93"/>
        <end position="119"/>
    </location>
</feature>
<sequence length="550" mass="58751">MSASKANHDLPFCQVFLSGSLTVALPTIGADLKFSEADLQWPMNVYALAYGCLMLLFGRVGDIVGGRFMFLAGSLFFAAWTLVAAFAPTQNIFIISMAFMGIGAAANTPASLGLAALYFPPGPNRTKAYSALGAGQPLGCTLGLVLGGILTGSKATWRSAFYIQAGLAVLFAVIGFFLLPKPTTRGYSKGLDFGGAILSSAGLALLTYSLSDSTMTPRGWSAPQVPSILSVSILVLGLFVWYEMWRERKGMSVLLPMSIWTRPGTKLGPLMLCVFFAWWNFNTCSYFYTLYFQQVKLLSPLQASLWYLPLALSGVIPAVLVAYFLGYFSGFSMMLVGILFSTASPLIFALIKVDLIYWAMTFPMVVCIVGVDAIYPIGNLQITAEFDEDSQSLAGGIFNVTTRIATSLGLAVTSSIAANVSQKYNHAHADLSSTSPEVLMVGFRAAGWTCFATSVISLIVAVFWLRDIGNVKTDSTGAPEEGTDSDTATQVNVSVEPKEKDVESGPSENEGGLTAKVITPAPSTLFTATSRTQSIHSSSSCAVSVREEQV</sequence>
<evidence type="ECO:0000256" key="6">
    <source>
        <dbReference type="SAM" id="Phobius"/>
    </source>
</evidence>
<dbReference type="Pfam" id="PF07690">
    <property type="entry name" value="MFS_1"/>
    <property type="match status" value="1"/>
</dbReference>
<gene>
    <name evidence="8" type="ORF">CONPUDRAFT_45378</name>
</gene>
<feature type="transmembrane region" description="Helical" evidence="6">
    <location>
        <begin position="222"/>
        <end position="242"/>
    </location>
</feature>
<dbReference type="OMA" id="FASWRYV"/>
<feature type="transmembrane region" description="Helical" evidence="6">
    <location>
        <begin position="357"/>
        <end position="375"/>
    </location>
</feature>
<feature type="transmembrane region" description="Helical" evidence="6">
    <location>
        <begin position="438"/>
        <end position="465"/>
    </location>
</feature>
<accession>A0A5M3N5I5</accession>
<feature type="transmembrane region" description="Helical" evidence="6">
    <location>
        <begin position="267"/>
        <end position="292"/>
    </location>
</feature>
<reference evidence="9" key="1">
    <citation type="journal article" date="2012" name="Science">
        <title>The Paleozoic origin of enzymatic lignin decomposition reconstructed from 31 fungal genomes.</title>
        <authorList>
            <person name="Floudas D."/>
            <person name="Binder M."/>
            <person name="Riley R."/>
            <person name="Barry K."/>
            <person name="Blanchette R.A."/>
            <person name="Henrissat B."/>
            <person name="Martinez A.T."/>
            <person name="Otillar R."/>
            <person name="Spatafora J.W."/>
            <person name="Yadav J.S."/>
            <person name="Aerts A."/>
            <person name="Benoit I."/>
            <person name="Boyd A."/>
            <person name="Carlson A."/>
            <person name="Copeland A."/>
            <person name="Coutinho P.M."/>
            <person name="de Vries R.P."/>
            <person name="Ferreira P."/>
            <person name="Findley K."/>
            <person name="Foster B."/>
            <person name="Gaskell J."/>
            <person name="Glotzer D."/>
            <person name="Gorecki P."/>
            <person name="Heitman J."/>
            <person name="Hesse C."/>
            <person name="Hori C."/>
            <person name="Igarashi K."/>
            <person name="Jurgens J.A."/>
            <person name="Kallen N."/>
            <person name="Kersten P."/>
            <person name="Kohler A."/>
            <person name="Kuees U."/>
            <person name="Kumar T.K.A."/>
            <person name="Kuo A."/>
            <person name="LaButti K."/>
            <person name="Larrondo L.F."/>
            <person name="Lindquist E."/>
            <person name="Ling A."/>
            <person name="Lombard V."/>
            <person name="Lucas S."/>
            <person name="Lundell T."/>
            <person name="Martin R."/>
            <person name="McLaughlin D.J."/>
            <person name="Morgenstern I."/>
            <person name="Morin E."/>
            <person name="Murat C."/>
            <person name="Nagy L.G."/>
            <person name="Nolan M."/>
            <person name="Ohm R.A."/>
            <person name="Patyshakuliyeva A."/>
            <person name="Rokas A."/>
            <person name="Ruiz-Duenas F.J."/>
            <person name="Sabat G."/>
            <person name="Salamov A."/>
            <person name="Samejima M."/>
            <person name="Schmutz J."/>
            <person name="Slot J.C."/>
            <person name="St John F."/>
            <person name="Stenlid J."/>
            <person name="Sun H."/>
            <person name="Sun S."/>
            <person name="Syed K."/>
            <person name="Tsang A."/>
            <person name="Wiebenga A."/>
            <person name="Young D."/>
            <person name="Pisabarro A."/>
            <person name="Eastwood D.C."/>
            <person name="Martin F."/>
            <person name="Cullen D."/>
            <person name="Grigoriev I.V."/>
            <person name="Hibbett D.S."/>
        </authorList>
    </citation>
    <scope>NUCLEOTIDE SEQUENCE [LARGE SCALE GENOMIC DNA]</scope>
    <source>
        <strain evidence="9">RWD-64-598 SS2</strain>
    </source>
</reference>
<feature type="transmembrane region" description="Helical" evidence="6">
    <location>
        <begin position="304"/>
        <end position="325"/>
    </location>
</feature>
<dbReference type="Gene3D" id="1.20.1720.10">
    <property type="entry name" value="Multidrug resistance protein D"/>
    <property type="match status" value="1"/>
</dbReference>
<feature type="transmembrane region" description="Helical" evidence="6">
    <location>
        <begin position="332"/>
        <end position="351"/>
    </location>
</feature>
<dbReference type="Gene3D" id="1.20.1250.20">
    <property type="entry name" value="MFS general substrate transporter like domains"/>
    <property type="match status" value="1"/>
</dbReference>
<evidence type="ECO:0000313" key="9">
    <source>
        <dbReference type="Proteomes" id="UP000053558"/>
    </source>
</evidence>
<feature type="transmembrane region" description="Helical" evidence="6">
    <location>
        <begin position="131"/>
        <end position="149"/>
    </location>
</feature>
<evidence type="ECO:0000256" key="5">
    <source>
        <dbReference type="SAM" id="MobiDB-lite"/>
    </source>
</evidence>
<feature type="region of interest" description="Disordered" evidence="5">
    <location>
        <begin position="474"/>
        <end position="516"/>
    </location>
</feature>
<dbReference type="SUPFAM" id="SSF103473">
    <property type="entry name" value="MFS general substrate transporter"/>
    <property type="match status" value="1"/>
</dbReference>
<feature type="transmembrane region" description="Helical" evidence="6">
    <location>
        <begin position="39"/>
        <end position="57"/>
    </location>
</feature>
<dbReference type="PANTHER" id="PTHR42718:SF10">
    <property type="entry name" value="TRANSPORTER, PUTATIVE (AFU_ORTHOLOGUE AFUA_8G06760)-RELATED"/>
    <property type="match status" value="1"/>
</dbReference>
<organism evidence="8 9">
    <name type="scientific">Coniophora puteana (strain RWD-64-598)</name>
    <name type="common">Brown rot fungus</name>
    <dbReference type="NCBI Taxonomy" id="741705"/>
    <lineage>
        <taxon>Eukaryota</taxon>
        <taxon>Fungi</taxon>
        <taxon>Dikarya</taxon>
        <taxon>Basidiomycota</taxon>
        <taxon>Agaricomycotina</taxon>
        <taxon>Agaricomycetes</taxon>
        <taxon>Agaricomycetidae</taxon>
        <taxon>Boletales</taxon>
        <taxon>Coniophorineae</taxon>
        <taxon>Coniophoraceae</taxon>
        <taxon>Coniophora</taxon>
    </lineage>
</organism>
<comment type="caution">
    <text evidence="8">The sequence shown here is derived from an EMBL/GenBank/DDBJ whole genome shotgun (WGS) entry which is preliminary data.</text>
</comment>
<feature type="transmembrane region" description="Helical" evidence="6">
    <location>
        <begin position="161"/>
        <end position="179"/>
    </location>
</feature>
<dbReference type="GO" id="GO:0022857">
    <property type="term" value="F:transmembrane transporter activity"/>
    <property type="evidence" value="ECO:0007669"/>
    <property type="project" value="InterPro"/>
</dbReference>
<feature type="transmembrane region" description="Helical" evidence="6">
    <location>
        <begin position="396"/>
        <end position="418"/>
    </location>
</feature>
<dbReference type="Proteomes" id="UP000053558">
    <property type="component" value="Unassembled WGS sequence"/>
</dbReference>
<dbReference type="KEGG" id="cput:CONPUDRAFT_45378"/>
<dbReference type="InterPro" id="IPR020846">
    <property type="entry name" value="MFS_dom"/>
</dbReference>
<dbReference type="RefSeq" id="XP_007762516.1">
    <property type="nucleotide sequence ID" value="XM_007764326.1"/>
</dbReference>
<dbReference type="EMBL" id="JH711573">
    <property type="protein sequence ID" value="EIW86181.1"/>
    <property type="molecule type" value="Genomic_DNA"/>
</dbReference>
<dbReference type="GO" id="GO:0016020">
    <property type="term" value="C:membrane"/>
    <property type="evidence" value="ECO:0007669"/>
    <property type="project" value="UniProtKB-SubCell"/>
</dbReference>
<feature type="transmembrane region" description="Helical" evidence="6">
    <location>
        <begin position="191"/>
        <end position="210"/>
    </location>
</feature>
<dbReference type="InterPro" id="IPR011701">
    <property type="entry name" value="MFS"/>
</dbReference>
<dbReference type="OrthoDB" id="440755at2759"/>
<dbReference type="GeneID" id="19207067"/>
<evidence type="ECO:0000256" key="2">
    <source>
        <dbReference type="ARBA" id="ARBA00022692"/>
    </source>
</evidence>